<dbReference type="AlphaFoldDB" id="A0A516ZA79"/>
<dbReference type="EMBL" id="MK518353">
    <property type="protein sequence ID" value="QDR24622.1"/>
    <property type="molecule type" value="Genomic_DNA"/>
</dbReference>
<accession>A0A516ZA79</accession>
<feature type="transmembrane region" description="Helical" evidence="6">
    <location>
        <begin position="7"/>
        <end position="29"/>
    </location>
</feature>
<keyword evidence="7" id="KW-0934">Plastid</keyword>
<dbReference type="Gene3D" id="1.20.5.510">
    <property type="entry name" value="Single helix bin"/>
    <property type="match status" value="1"/>
</dbReference>
<keyword evidence="4 6" id="KW-0472">Membrane</keyword>
<evidence type="ECO:0000256" key="5">
    <source>
        <dbReference type="ARBA" id="ARBA00023276"/>
    </source>
</evidence>
<dbReference type="Pfam" id="PF06596">
    <property type="entry name" value="PsbX"/>
    <property type="match status" value="1"/>
</dbReference>
<dbReference type="RefSeq" id="YP_009684536.1">
    <property type="nucleotide sequence ID" value="NC_044408.1"/>
</dbReference>
<proteinExistence type="predicted"/>
<sequence length="38" mass="3882">MTSSLSSFVFSLVAGATVLIGIAVAVIWVSSNDPLTRA</sequence>
<organism evidence="7">
    <name type="scientific">Pseudopedinella elastica</name>
    <dbReference type="NCBI Taxonomy" id="35684"/>
    <lineage>
        <taxon>Eukaryota</taxon>
        <taxon>Sar</taxon>
        <taxon>Stramenopiles</taxon>
        <taxon>Ochrophyta</taxon>
        <taxon>Dictyochophyceae</taxon>
        <taxon>Pedinellales</taxon>
        <taxon>Pseudopedinella</taxon>
    </lineage>
</organism>
<name>A0A516ZA79_9STRA</name>
<keyword evidence="3 6" id="KW-1133">Transmembrane helix</keyword>
<gene>
    <name evidence="7" type="primary">psbX</name>
</gene>
<keyword evidence="2 6" id="KW-0812">Transmembrane</keyword>
<dbReference type="GO" id="GO:0009523">
    <property type="term" value="C:photosystem II"/>
    <property type="evidence" value="ECO:0007669"/>
    <property type="project" value="UniProtKB-KW"/>
</dbReference>
<evidence type="ECO:0000313" key="7">
    <source>
        <dbReference type="EMBL" id="QDR24622.1"/>
    </source>
</evidence>
<geneLocation type="chloroplast" evidence="7"/>
<evidence type="ECO:0000256" key="3">
    <source>
        <dbReference type="ARBA" id="ARBA00022989"/>
    </source>
</evidence>
<keyword evidence="5" id="KW-0604">Photosystem II</keyword>
<evidence type="ECO:0000256" key="1">
    <source>
        <dbReference type="ARBA" id="ARBA00022531"/>
    </source>
</evidence>
<dbReference type="GO" id="GO:0015979">
    <property type="term" value="P:photosynthesis"/>
    <property type="evidence" value="ECO:0007669"/>
    <property type="project" value="UniProtKB-KW"/>
</dbReference>
<dbReference type="InterPro" id="IPR009518">
    <property type="entry name" value="PSII_PsbX"/>
</dbReference>
<evidence type="ECO:0000256" key="6">
    <source>
        <dbReference type="SAM" id="Phobius"/>
    </source>
</evidence>
<dbReference type="GeneID" id="41657507"/>
<keyword evidence="7" id="KW-0150">Chloroplast</keyword>
<evidence type="ECO:0000256" key="2">
    <source>
        <dbReference type="ARBA" id="ARBA00022692"/>
    </source>
</evidence>
<keyword evidence="1" id="KW-0602">Photosynthesis</keyword>
<reference evidence="7" key="1">
    <citation type="journal article" date="2019" name="J. Phycol.">
        <title>Dictyochophyceae plastid genomes reveal unusual variability of their organization.</title>
        <authorList>
            <person name="Han K.Y."/>
            <person name="Maciszewski K."/>
            <person name="Graf L."/>
            <person name="Yang J.H."/>
            <person name="Andersen R.A."/>
            <person name="Karnkowska A."/>
            <person name="Yoon H.S."/>
        </authorList>
    </citation>
    <scope>NUCLEOTIDE SEQUENCE</scope>
</reference>
<protein>
    <submittedName>
        <fullName evidence="7">Photosystem II subunit X</fullName>
    </submittedName>
</protein>
<evidence type="ECO:0000256" key="4">
    <source>
        <dbReference type="ARBA" id="ARBA00023136"/>
    </source>
</evidence>